<dbReference type="Proteomes" id="UP001140453">
    <property type="component" value="Unassembled WGS sequence"/>
</dbReference>
<dbReference type="Pfam" id="PF13500">
    <property type="entry name" value="AAA_26"/>
    <property type="match status" value="1"/>
</dbReference>
<proteinExistence type="inferred from homology"/>
<organism evidence="4 5">
    <name type="scientific">Gnomoniopsis smithogilvyi</name>
    <dbReference type="NCBI Taxonomy" id="1191159"/>
    <lineage>
        <taxon>Eukaryota</taxon>
        <taxon>Fungi</taxon>
        <taxon>Dikarya</taxon>
        <taxon>Ascomycota</taxon>
        <taxon>Pezizomycotina</taxon>
        <taxon>Sordariomycetes</taxon>
        <taxon>Sordariomycetidae</taxon>
        <taxon>Diaporthales</taxon>
        <taxon>Gnomoniaceae</taxon>
        <taxon>Gnomoniopsis</taxon>
    </lineage>
</organism>
<dbReference type="HAMAP" id="MF_00336">
    <property type="entry name" value="BioD"/>
    <property type="match status" value="1"/>
</dbReference>
<dbReference type="GO" id="GO:0009102">
    <property type="term" value="P:biotin biosynthetic process"/>
    <property type="evidence" value="ECO:0007669"/>
    <property type="project" value="InterPro"/>
</dbReference>
<dbReference type="Gene3D" id="3.40.50.300">
    <property type="entry name" value="P-loop containing nucleotide triphosphate hydrolases"/>
    <property type="match status" value="1"/>
</dbReference>
<evidence type="ECO:0000256" key="2">
    <source>
        <dbReference type="ARBA" id="ARBA00022576"/>
    </source>
</evidence>
<dbReference type="GO" id="GO:0004015">
    <property type="term" value="F:adenosylmethionine-8-amino-7-oxononanoate transaminase activity"/>
    <property type="evidence" value="ECO:0007669"/>
    <property type="project" value="TreeGrafter"/>
</dbReference>
<dbReference type="SUPFAM" id="SSF53383">
    <property type="entry name" value="PLP-dependent transferases"/>
    <property type="match status" value="1"/>
</dbReference>
<gene>
    <name evidence="4" type="ORF">N0V93_000930</name>
</gene>
<name>A0A9W9D1S9_9PEZI</name>
<dbReference type="Gene3D" id="3.40.640.10">
    <property type="entry name" value="Type I PLP-dependent aspartate aminotransferase-like (Major domain)"/>
    <property type="match status" value="1"/>
</dbReference>
<dbReference type="InterPro" id="IPR015424">
    <property type="entry name" value="PyrdxlP-dep_Trfase"/>
</dbReference>
<dbReference type="GO" id="GO:0030170">
    <property type="term" value="F:pyridoxal phosphate binding"/>
    <property type="evidence" value="ECO:0007669"/>
    <property type="project" value="InterPro"/>
</dbReference>
<dbReference type="InterPro" id="IPR005814">
    <property type="entry name" value="Aminotrans_3"/>
</dbReference>
<accession>A0A9W9D1S9</accession>
<dbReference type="SUPFAM" id="SSF52540">
    <property type="entry name" value="P-loop containing nucleoside triphosphate hydrolases"/>
    <property type="match status" value="1"/>
</dbReference>
<sequence>MKTAPITSLLWRSQRAYQVFGANTDVGKTIFTTLLCKGTKKLWNDRAVTFLKPVSTGPAHEADTRHIKTFAPDIVTATLFQYDDPVSPHIAARGSSMGIPSDRTLLASCREYAAKRARQGNGWLFLETAGGVHSPTPSGTTQADLYMPLRLPSILIGDSRLGGISQTISAFESLRIRGYDVESVLLFEDDRYGNFKYLSEYFRDRHEGVFVAPAPEPPERRDVQADDIAAMKRYYEDAAGNEALRNVLHHLDETHERRIESLENMATEASRNIWYPFTQQALLTPKDITVIDSAHGDYFQTLIPKVEPSTIVQPISQEQEGESLLQASFDGSASWWTQGLGHSNPRLTLAAAYAAGRYGHVMFAGSVHQPALTLARTLLTNLGNPRLRRVFFSDDGSTGVEVAIKMALRAAKLRYDTEGETTNSTPLEVIGLKGGYHGDTIGAMDCAEPCAFNEKTDWYRGRGYWFDYPTVLCVDGNWQIKMPDEMGQPVEPRHFASLSDVFNIEGRESTGEHLVYEEFVLKTLRQLHQDGRKFGALILEPVVLGAGGMALADPLFQRALVNVVRRSADLFNHSTHAEKRSSASANIDGNEWSGLPVVFDEVFTGLFRLGRFTSSSFLKIHPDISVHAKLLTGGLVPLATTVASESIFQTFSSNDKTDALLHGHSYTAHPIGCQVAVESLQELLAMERNGSWDWAKRTTGPGRSEHQDAIAPTNSGEVWSVWPGTLVDGLSRQSTSVFGAWALGSVLAVHLKDDAGAGYSSNAAVNLRDALMCGEAEGPWNVHCRVLGNVLYLMASQKTTPVDIERLGDLLQKCVRAL</sequence>
<evidence type="ECO:0000256" key="3">
    <source>
        <dbReference type="ARBA" id="ARBA00022679"/>
    </source>
</evidence>
<comment type="subcellular location">
    <subcellularLocation>
        <location evidence="1">Mitochondrion</location>
    </subcellularLocation>
</comment>
<dbReference type="GO" id="GO:0004141">
    <property type="term" value="F:dethiobiotin synthase activity"/>
    <property type="evidence" value="ECO:0007669"/>
    <property type="project" value="InterPro"/>
</dbReference>
<protein>
    <recommendedName>
        <fullName evidence="6">Adenosylmethionine-8-amino-7-oxononanoate aminotransferase</fullName>
    </recommendedName>
</protein>
<keyword evidence="2" id="KW-0032">Aminotransferase</keyword>
<dbReference type="PANTHER" id="PTHR42684:SF3">
    <property type="entry name" value="ADENOSYLMETHIONINE-8-AMINO-7-OXONONANOATE AMINOTRANSFERASE"/>
    <property type="match status" value="1"/>
</dbReference>
<comment type="caution">
    <text evidence="4">The sequence shown here is derived from an EMBL/GenBank/DDBJ whole genome shotgun (WGS) entry which is preliminary data.</text>
</comment>
<evidence type="ECO:0008006" key="6">
    <source>
        <dbReference type="Google" id="ProtNLM"/>
    </source>
</evidence>
<dbReference type="GO" id="GO:0005524">
    <property type="term" value="F:ATP binding"/>
    <property type="evidence" value="ECO:0007669"/>
    <property type="project" value="InterPro"/>
</dbReference>
<evidence type="ECO:0000256" key="1">
    <source>
        <dbReference type="ARBA" id="ARBA00004173"/>
    </source>
</evidence>
<dbReference type="InterPro" id="IPR004472">
    <property type="entry name" value="DTB_synth_BioD"/>
</dbReference>
<dbReference type="Pfam" id="PF00202">
    <property type="entry name" value="Aminotran_3"/>
    <property type="match status" value="2"/>
</dbReference>
<dbReference type="GO" id="GO:0005739">
    <property type="term" value="C:mitochondrion"/>
    <property type="evidence" value="ECO:0007669"/>
    <property type="project" value="UniProtKB-SubCell"/>
</dbReference>
<reference evidence="4" key="1">
    <citation type="submission" date="2022-10" db="EMBL/GenBank/DDBJ databases">
        <title>Tapping the CABI collections for fungal endophytes: first genome assemblies for Collariella, Neodidymelliopsis, Ascochyta clinopodiicola, Didymella pomorum, Didymosphaeria variabile, Neocosmospora piperis and Neocucurbitaria cava.</title>
        <authorList>
            <person name="Hill R."/>
        </authorList>
    </citation>
    <scope>NUCLEOTIDE SEQUENCE</scope>
    <source>
        <strain evidence="4">IMI 355082</strain>
    </source>
</reference>
<dbReference type="PROSITE" id="PS00600">
    <property type="entry name" value="AA_TRANSFER_CLASS_3"/>
    <property type="match status" value="1"/>
</dbReference>
<dbReference type="InterPro" id="IPR049704">
    <property type="entry name" value="Aminotrans_3_PPA_site"/>
</dbReference>
<dbReference type="CDD" id="cd03109">
    <property type="entry name" value="DTBS"/>
    <property type="match status" value="1"/>
</dbReference>
<dbReference type="AlphaFoldDB" id="A0A9W9D1S9"/>
<keyword evidence="3" id="KW-0808">Transferase</keyword>
<dbReference type="EMBL" id="JAPEVB010000001">
    <property type="protein sequence ID" value="KAJ4396709.1"/>
    <property type="molecule type" value="Genomic_DNA"/>
</dbReference>
<dbReference type="InterPro" id="IPR015421">
    <property type="entry name" value="PyrdxlP-dep_Trfase_major"/>
</dbReference>
<dbReference type="FunFam" id="3.90.1150.10:FF:000080">
    <property type="entry name" value="Bifunctional dethiobiotin synthetase/adenosylmethionine-8-amino-7-oxononanoate aminotransferase"/>
    <property type="match status" value="1"/>
</dbReference>
<dbReference type="PANTHER" id="PTHR42684">
    <property type="entry name" value="ADENOSYLMETHIONINE-8-AMINO-7-OXONONANOATE AMINOTRANSFERASE"/>
    <property type="match status" value="1"/>
</dbReference>
<keyword evidence="5" id="KW-1185">Reference proteome</keyword>
<dbReference type="GO" id="GO:0000287">
    <property type="term" value="F:magnesium ion binding"/>
    <property type="evidence" value="ECO:0007669"/>
    <property type="project" value="InterPro"/>
</dbReference>
<evidence type="ECO:0000313" key="4">
    <source>
        <dbReference type="EMBL" id="KAJ4396709.1"/>
    </source>
</evidence>
<dbReference type="InterPro" id="IPR027417">
    <property type="entry name" value="P-loop_NTPase"/>
</dbReference>
<dbReference type="OrthoDB" id="425114at2759"/>
<evidence type="ECO:0000313" key="5">
    <source>
        <dbReference type="Proteomes" id="UP001140453"/>
    </source>
</evidence>